<dbReference type="GO" id="GO:0061608">
    <property type="term" value="F:nuclear import signal receptor activity"/>
    <property type="evidence" value="ECO:0007669"/>
    <property type="project" value="InterPro"/>
</dbReference>
<feature type="repeat" description="ARM" evidence="6">
    <location>
        <begin position="158"/>
        <end position="186"/>
    </location>
</feature>
<dbReference type="InterPro" id="IPR032413">
    <property type="entry name" value="Arm_3"/>
</dbReference>
<proteinExistence type="inferred from homology"/>
<name>A0A8H7SEG0_9FUNG</name>
<evidence type="ECO:0000256" key="5">
    <source>
        <dbReference type="PIRNR" id="PIRNR005673"/>
    </source>
</evidence>
<dbReference type="InterPro" id="IPR024931">
    <property type="entry name" value="Importin_alpha"/>
</dbReference>
<dbReference type="Proteomes" id="UP000646827">
    <property type="component" value="Unassembled WGS sequence"/>
</dbReference>
<dbReference type="Pfam" id="PF01749">
    <property type="entry name" value="IBB"/>
    <property type="match status" value="1"/>
</dbReference>
<sequence length="550" mass="60882">MESTSEGRRSAFKARGHFKPEEVRRRRETAQVEIRKQKKEENLAKRRNLKVESLEADSDDEVNFGDLDANLGQILPALVQGVYSANVEEQLEATQQFRKLLSREKNPPIEQVIACNVVPRFVEFLQSEHTVLQFEAAWALTNIASGSSQQTQIVIQAGAVYYFIQLLSSPVQDVREQAVWALGNIAGDSTGCRDYVLEQNALPALMNIFTEENKISMLRNATWTLSNFCRGKNPQPDWNLISPALEVLSKLIHTTDEEVLIDTCWAISYLSDGPNHRIQAVVESGVCPRLVELLGHSQTSVQTPALRSVGNIVTGDDHQTQAIIECGAIHALMQLLGSPKEPIRKETCWTISNITAGNTNQIQAVINGGLIPPLIQILSMGDNKTRKEACWAICNATSGGLQELPQIKYLVTAGCIRPLCDILTALDNKITLVALDGLENILRAGEYERMHSDDGLNPYALMIEECGGVDHIHALQSHDNEEIYKKSFNIIDKFFSDDDEEEDPGVLGDAMVPEMDGNQFAFQQGAQMPQGGFQFGNVSDQQQQPPPSSS</sequence>
<comment type="similarity">
    <text evidence="1 5">Belongs to the importin alpha family.</text>
</comment>
<dbReference type="PIRSF" id="PIRSF005673">
    <property type="entry name" value="Importin_alpha"/>
    <property type="match status" value="1"/>
</dbReference>
<dbReference type="InterPro" id="IPR016024">
    <property type="entry name" value="ARM-type_fold"/>
</dbReference>
<protein>
    <recommendedName>
        <fullName evidence="5">Importin subunit alpha</fullName>
    </recommendedName>
</protein>
<feature type="compositionally biased region" description="Basic and acidic residues" evidence="7">
    <location>
        <begin position="18"/>
        <end position="36"/>
    </location>
</feature>
<evidence type="ECO:0000256" key="2">
    <source>
        <dbReference type="ARBA" id="ARBA00022448"/>
    </source>
</evidence>
<dbReference type="GO" id="GO:0005737">
    <property type="term" value="C:cytoplasm"/>
    <property type="evidence" value="ECO:0007669"/>
    <property type="project" value="InterPro"/>
</dbReference>
<comment type="caution">
    <text evidence="9">The sequence shown here is derived from an EMBL/GenBank/DDBJ whole genome shotgun (WGS) entry which is preliminary data.</text>
</comment>
<dbReference type="PROSITE" id="PS50176">
    <property type="entry name" value="ARM_REPEAT"/>
    <property type="match status" value="3"/>
</dbReference>
<dbReference type="InterPro" id="IPR036975">
    <property type="entry name" value="Importin-a_IBB_sf"/>
</dbReference>
<keyword evidence="10" id="KW-1185">Reference proteome</keyword>
<feature type="repeat" description="ARM" evidence="6">
    <location>
        <begin position="116"/>
        <end position="158"/>
    </location>
</feature>
<dbReference type="SMART" id="SM00185">
    <property type="entry name" value="ARM"/>
    <property type="match status" value="8"/>
</dbReference>
<feature type="region of interest" description="Disordered" evidence="7">
    <location>
        <begin position="1"/>
        <end position="36"/>
    </location>
</feature>
<dbReference type="PROSITE" id="PS51214">
    <property type="entry name" value="IBB"/>
    <property type="match status" value="1"/>
</dbReference>
<keyword evidence="4 5" id="KW-0653">Protein transport</keyword>
<evidence type="ECO:0000259" key="8">
    <source>
        <dbReference type="PROSITE" id="PS51214"/>
    </source>
</evidence>
<dbReference type="InterPro" id="IPR002652">
    <property type="entry name" value="Importin-a_IBB"/>
</dbReference>
<evidence type="ECO:0000256" key="7">
    <source>
        <dbReference type="SAM" id="MobiDB-lite"/>
    </source>
</evidence>
<feature type="domain" description="IBB" evidence="8">
    <location>
        <begin position="1"/>
        <end position="56"/>
    </location>
</feature>
<dbReference type="Pfam" id="PF00514">
    <property type="entry name" value="Arm"/>
    <property type="match status" value="8"/>
</dbReference>
<accession>A0A8H7SEG0</accession>
<dbReference type="GO" id="GO:0006606">
    <property type="term" value="P:protein import into nucleus"/>
    <property type="evidence" value="ECO:0007669"/>
    <property type="project" value="InterPro"/>
</dbReference>
<evidence type="ECO:0000256" key="1">
    <source>
        <dbReference type="ARBA" id="ARBA00010394"/>
    </source>
</evidence>
<evidence type="ECO:0000313" key="10">
    <source>
        <dbReference type="Proteomes" id="UP000646827"/>
    </source>
</evidence>
<dbReference type="InterPro" id="IPR011989">
    <property type="entry name" value="ARM-like"/>
</dbReference>
<evidence type="ECO:0000313" key="9">
    <source>
        <dbReference type="EMBL" id="KAG2226968.1"/>
    </source>
</evidence>
<keyword evidence="2 5" id="KW-0813">Transport</keyword>
<dbReference type="OrthoDB" id="29145at2759"/>
<dbReference type="InterPro" id="IPR000225">
    <property type="entry name" value="Armadillo"/>
</dbReference>
<dbReference type="GO" id="GO:0005634">
    <property type="term" value="C:nucleus"/>
    <property type="evidence" value="ECO:0007669"/>
    <property type="project" value="UniProtKB-ARBA"/>
</dbReference>
<dbReference type="Pfam" id="PF16186">
    <property type="entry name" value="Arm_3"/>
    <property type="match status" value="1"/>
</dbReference>
<dbReference type="EMBL" id="JAEPRB010000011">
    <property type="protein sequence ID" value="KAG2226968.1"/>
    <property type="molecule type" value="Genomic_DNA"/>
</dbReference>
<evidence type="ECO:0000256" key="6">
    <source>
        <dbReference type="PROSITE-ProRule" id="PRU00259"/>
    </source>
</evidence>
<evidence type="ECO:0000256" key="3">
    <source>
        <dbReference type="ARBA" id="ARBA00022737"/>
    </source>
</evidence>
<feature type="region of interest" description="Disordered" evidence="7">
    <location>
        <begin position="523"/>
        <end position="550"/>
    </location>
</feature>
<dbReference type="PANTHER" id="PTHR23316">
    <property type="entry name" value="IMPORTIN ALPHA"/>
    <property type="match status" value="1"/>
</dbReference>
<dbReference type="Gene3D" id="1.20.5.690">
    <property type="entry name" value="Importin-alpha, importin-beta-binding domain"/>
    <property type="match status" value="1"/>
</dbReference>
<dbReference type="Gene3D" id="1.25.10.10">
    <property type="entry name" value="Leucine-rich Repeat Variant"/>
    <property type="match status" value="1"/>
</dbReference>
<gene>
    <name evidence="9" type="ORF">INT45_006375</name>
</gene>
<keyword evidence="3" id="KW-0677">Repeat</keyword>
<reference evidence="9 10" key="1">
    <citation type="submission" date="2020-12" db="EMBL/GenBank/DDBJ databases">
        <title>Metabolic potential, ecology and presence of endohyphal bacteria is reflected in genomic diversity of Mucoromycotina.</title>
        <authorList>
            <person name="Muszewska A."/>
            <person name="Okrasinska A."/>
            <person name="Steczkiewicz K."/>
            <person name="Drgas O."/>
            <person name="Orlowska M."/>
            <person name="Perlinska-Lenart U."/>
            <person name="Aleksandrzak-Piekarczyk T."/>
            <person name="Szatraj K."/>
            <person name="Zielenkiewicz U."/>
            <person name="Pilsyk S."/>
            <person name="Malc E."/>
            <person name="Mieczkowski P."/>
            <person name="Kruszewska J.S."/>
            <person name="Biernat P."/>
            <person name="Pawlowska J."/>
        </authorList>
    </citation>
    <scope>NUCLEOTIDE SEQUENCE [LARGE SCALE GENOMIC DNA]</scope>
    <source>
        <strain evidence="9 10">CBS 142.35</strain>
    </source>
</reference>
<evidence type="ECO:0000256" key="4">
    <source>
        <dbReference type="ARBA" id="ARBA00022927"/>
    </source>
</evidence>
<dbReference type="AlphaFoldDB" id="A0A8H7SEG0"/>
<feature type="repeat" description="ARM" evidence="6">
    <location>
        <begin position="327"/>
        <end position="369"/>
    </location>
</feature>
<dbReference type="FunFam" id="1.25.10.10:FF:000021">
    <property type="entry name" value="Importin subunit alpha"/>
    <property type="match status" value="1"/>
</dbReference>
<dbReference type="SUPFAM" id="SSF48371">
    <property type="entry name" value="ARM repeat"/>
    <property type="match status" value="1"/>
</dbReference>
<organism evidence="9 10">
    <name type="scientific">Circinella minor</name>
    <dbReference type="NCBI Taxonomy" id="1195481"/>
    <lineage>
        <taxon>Eukaryota</taxon>
        <taxon>Fungi</taxon>
        <taxon>Fungi incertae sedis</taxon>
        <taxon>Mucoromycota</taxon>
        <taxon>Mucoromycotina</taxon>
        <taxon>Mucoromycetes</taxon>
        <taxon>Mucorales</taxon>
        <taxon>Lichtheimiaceae</taxon>
        <taxon>Circinella</taxon>
    </lineage>
</organism>